<dbReference type="Proteomes" id="UP000019151">
    <property type="component" value="Chromosome"/>
</dbReference>
<dbReference type="InterPro" id="IPR032466">
    <property type="entry name" value="Metal_Hydrolase"/>
</dbReference>
<dbReference type="FunCoup" id="W0REW3">
    <property type="interactions" value="118"/>
</dbReference>
<dbReference type="GO" id="GO:0042840">
    <property type="term" value="P:D-glucuronate catabolic process"/>
    <property type="evidence" value="ECO:0007669"/>
    <property type="project" value="TreeGrafter"/>
</dbReference>
<dbReference type="Pfam" id="PF02614">
    <property type="entry name" value="UxaC"/>
    <property type="match status" value="1"/>
</dbReference>
<dbReference type="PATRIC" id="fig|861299.3.peg.390"/>
<evidence type="ECO:0000313" key="8">
    <source>
        <dbReference type="EMBL" id="AHG87918.1"/>
    </source>
</evidence>
<dbReference type="AlphaFoldDB" id="W0REW3"/>
<name>W0REW3_9BACT</name>
<comment type="pathway">
    <text evidence="2">Carbohydrate metabolism; pentose and glucuronate interconversion.</text>
</comment>
<dbReference type="InterPro" id="IPR003766">
    <property type="entry name" value="Uronate_isomerase"/>
</dbReference>
<dbReference type="EMBL" id="CP007128">
    <property type="protein sequence ID" value="AHG87918.1"/>
    <property type="molecule type" value="Genomic_DNA"/>
</dbReference>
<evidence type="ECO:0000256" key="3">
    <source>
        <dbReference type="ARBA" id="ARBA00008397"/>
    </source>
</evidence>
<dbReference type="NCBIfam" id="NF002794">
    <property type="entry name" value="PRK02925.1"/>
    <property type="match status" value="1"/>
</dbReference>
<gene>
    <name evidence="8" type="ORF">J421_0381</name>
</gene>
<dbReference type="InParanoid" id="W0REW3"/>
<evidence type="ECO:0000256" key="5">
    <source>
        <dbReference type="ARBA" id="ARBA00020555"/>
    </source>
</evidence>
<dbReference type="UniPathway" id="UPA00246"/>
<organism evidence="8 9">
    <name type="scientific">Gemmatirosa kalamazoonensis</name>
    <dbReference type="NCBI Taxonomy" id="861299"/>
    <lineage>
        <taxon>Bacteria</taxon>
        <taxon>Pseudomonadati</taxon>
        <taxon>Gemmatimonadota</taxon>
        <taxon>Gemmatimonadia</taxon>
        <taxon>Gemmatimonadales</taxon>
        <taxon>Gemmatimonadaceae</taxon>
        <taxon>Gemmatirosa</taxon>
    </lineage>
</organism>
<dbReference type="STRING" id="861299.J421_0381"/>
<evidence type="ECO:0000256" key="1">
    <source>
        <dbReference type="ARBA" id="ARBA00001165"/>
    </source>
</evidence>
<evidence type="ECO:0000256" key="4">
    <source>
        <dbReference type="ARBA" id="ARBA00012546"/>
    </source>
</evidence>
<sequence>MSEQNVVDSARPAAAGRTNGTNGSSVARGPVASPLVLHPDRFFDPDPAIRRVARALYEETRTLPLICPHGHVDPAILATNDAFPEPTALLVIPDHYIFRMLYSQGVPMEALGIPTRDGTVEERSPRMIWRVFASHYYLFRGTPTGIWIDAELHDVFGVKVKLTGETADRVYDEIAEKLASPEFRPRALFERFDIEVLATTDAASDLLPHHQAIRASDWAYGARRVVPTFRPDAVLRIARPSWPHELAALERAHGAPITSFEAFLAALAERRRYFQALGATATDHAVLEPWTARQTPETMEALFQQARRGEATAADQRTFEAHLLIELARLSTEDGLVMQLHPGSWRDHNAPIAARYGPDKGADIPVATEYTRNLQALLAAHGNDPRLTLILFTLDETTYARELAPLAGHYPALKLGPAWWFHDSLEGMRRYREQVTETAGVYNTVGFNDDTRAFCSIPARHDLARRVDANWLAGLVARHQLDLADARELARALAYDLARTTYKFDRT</sequence>
<feature type="region of interest" description="Disordered" evidence="7">
    <location>
        <begin position="1"/>
        <end position="30"/>
    </location>
</feature>
<dbReference type="PANTHER" id="PTHR30068:SF4">
    <property type="entry name" value="URONATE ISOMERASE"/>
    <property type="match status" value="1"/>
</dbReference>
<proteinExistence type="inferred from homology"/>
<dbReference type="Gene3D" id="1.10.2020.10">
    <property type="entry name" value="uronate isomerase, domain 2, chain A"/>
    <property type="match status" value="1"/>
</dbReference>
<evidence type="ECO:0000256" key="7">
    <source>
        <dbReference type="SAM" id="MobiDB-lite"/>
    </source>
</evidence>
<comment type="similarity">
    <text evidence="3">Belongs to the metallo-dependent hydrolases superfamily. Uronate isomerase family.</text>
</comment>
<dbReference type="GO" id="GO:0008880">
    <property type="term" value="F:glucuronate isomerase activity"/>
    <property type="evidence" value="ECO:0007669"/>
    <property type="project" value="UniProtKB-EC"/>
</dbReference>
<dbReference type="KEGG" id="gba:J421_0381"/>
<keyword evidence="9" id="KW-1185">Reference proteome</keyword>
<dbReference type="GO" id="GO:0019698">
    <property type="term" value="P:D-galacturonate catabolic process"/>
    <property type="evidence" value="ECO:0007669"/>
    <property type="project" value="TreeGrafter"/>
</dbReference>
<evidence type="ECO:0000313" key="9">
    <source>
        <dbReference type="Proteomes" id="UP000019151"/>
    </source>
</evidence>
<dbReference type="HOGENOM" id="CLU_044465_0_0_0"/>
<accession>W0REW3</accession>
<dbReference type="eggNOG" id="COG1904">
    <property type="taxonomic scope" value="Bacteria"/>
</dbReference>
<evidence type="ECO:0000256" key="2">
    <source>
        <dbReference type="ARBA" id="ARBA00004892"/>
    </source>
</evidence>
<evidence type="ECO:0000256" key="6">
    <source>
        <dbReference type="ARBA" id="ARBA00023235"/>
    </source>
</evidence>
<comment type="catalytic activity">
    <reaction evidence="1">
        <text>D-glucuronate = D-fructuronate</text>
        <dbReference type="Rhea" id="RHEA:13049"/>
        <dbReference type="ChEBI" id="CHEBI:58720"/>
        <dbReference type="ChEBI" id="CHEBI:59863"/>
        <dbReference type="EC" id="5.3.1.12"/>
    </reaction>
</comment>
<dbReference type="SUPFAM" id="SSF51556">
    <property type="entry name" value="Metallo-dependent hydrolases"/>
    <property type="match status" value="1"/>
</dbReference>
<protein>
    <recommendedName>
        <fullName evidence="5">Uronate isomerase</fullName>
        <ecNumber evidence="4">5.3.1.12</ecNumber>
    </recommendedName>
</protein>
<dbReference type="EC" id="5.3.1.12" evidence="4"/>
<reference evidence="8 9" key="1">
    <citation type="journal article" date="2014" name="Genome Announc.">
        <title>Genome Sequence and Methylome of Soil Bacterium Gemmatirosa kalamazoonensis KBS708T, a Member of the Rarely Cultivated Gemmatimonadetes Phylum.</title>
        <authorList>
            <person name="Debruyn J.M."/>
            <person name="Radosevich M."/>
            <person name="Wommack K.E."/>
            <person name="Polson S.W."/>
            <person name="Hauser L.J."/>
            <person name="Fawaz M.N."/>
            <person name="Korlach J."/>
            <person name="Tsai Y.C."/>
        </authorList>
    </citation>
    <scope>NUCLEOTIDE SEQUENCE [LARGE SCALE GENOMIC DNA]</scope>
    <source>
        <strain evidence="8 9">KBS708</strain>
    </source>
</reference>
<dbReference type="Gene3D" id="3.20.20.140">
    <property type="entry name" value="Metal-dependent hydrolases"/>
    <property type="match status" value="1"/>
</dbReference>
<keyword evidence="6 8" id="KW-0413">Isomerase</keyword>
<dbReference type="PANTHER" id="PTHR30068">
    <property type="entry name" value="URONATE ISOMERASE"/>
    <property type="match status" value="1"/>
</dbReference>